<keyword evidence="4" id="KW-1185">Reference proteome</keyword>
<dbReference type="Gene3D" id="3.40.50.2000">
    <property type="entry name" value="Glycogen Phosphorylase B"/>
    <property type="match status" value="2"/>
</dbReference>
<reference evidence="4" key="1">
    <citation type="submission" date="2016-11" db="EMBL/GenBank/DDBJ databases">
        <authorList>
            <person name="Varghese N."/>
            <person name="Submissions S."/>
        </authorList>
    </citation>
    <scope>NUCLEOTIDE SEQUENCE [LARGE SCALE GENOMIC DNA]</scope>
    <source>
        <strain evidence="4">DSM 16990</strain>
    </source>
</reference>
<dbReference type="NCBIfam" id="TIGR03999">
    <property type="entry name" value="thiol_BshA"/>
    <property type="match status" value="1"/>
</dbReference>
<evidence type="ECO:0000259" key="1">
    <source>
        <dbReference type="Pfam" id="PF00534"/>
    </source>
</evidence>
<dbReference type="AlphaFoldDB" id="A0A1M5DWK9"/>
<evidence type="ECO:0000313" key="3">
    <source>
        <dbReference type="EMBL" id="SHF71221.1"/>
    </source>
</evidence>
<feature type="domain" description="Glycosyltransferase subfamily 4-like N-terminal" evidence="2">
    <location>
        <begin position="11"/>
        <end position="180"/>
    </location>
</feature>
<dbReference type="InterPro" id="IPR050194">
    <property type="entry name" value="Glycosyltransferase_grp1"/>
</dbReference>
<dbReference type="Pfam" id="PF00534">
    <property type="entry name" value="Glycos_transf_1"/>
    <property type="match status" value="1"/>
</dbReference>
<organism evidence="3 4">
    <name type="scientific">Pedobacter caeni</name>
    <dbReference type="NCBI Taxonomy" id="288992"/>
    <lineage>
        <taxon>Bacteria</taxon>
        <taxon>Pseudomonadati</taxon>
        <taxon>Bacteroidota</taxon>
        <taxon>Sphingobacteriia</taxon>
        <taxon>Sphingobacteriales</taxon>
        <taxon>Sphingobacteriaceae</taxon>
        <taxon>Pedobacter</taxon>
    </lineage>
</organism>
<sequence>MKIGIVCYPTFGGSGVVATELGKALADEGHQVHFITYSQPARLDFFSANLFYHEVSVRDYPLFDYAPYESALASKLVDVVRFEKLDILHVHYAIPHASAAFMAKQILETYGIYIPFVTTLHGTDITLVGKDPTYKPVVTFSINKSDGVTTVSQNLKEDTEKHFEISNEIKVIPNFIDFNRFSLKPKDHFKKAIAPNNERILIHTSNFRKVKRTSDVIRTFEKIQQKIPSKLLMVGDGPERAYNEQLCRELGICENVRFLGKQDAIEEILSVSDLFLMPSESESFGLAALEAMACKVPAITSNAGGLPELNIDGFCGFMSNVGDVEDMAAKGIQILENDEVLQRFKENAFIRAQDFDLKKILPIYIDYYNQVIEEAHKLKAV</sequence>
<dbReference type="OrthoDB" id="9810929at2"/>
<dbReference type="STRING" id="288992.SAMN04488522_103408"/>
<proteinExistence type="predicted"/>
<dbReference type="Proteomes" id="UP000184287">
    <property type="component" value="Unassembled WGS sequence"/>
</dbReference>
<dbReference type="GO" id="GO:0016757">
    <property type="term" value="F:glycosyltransferase activity"/>
    <property type="evidence" value="ECO:0007669"/>
    <property type="project" value="InterPro"/>
</dbReference>
<dbReference type="PANTHER" id="PTHR45947:SF3">
    <property type="entry name" value="SULFOQUINOVOSYL TRANSFERASE SQD2"/>
    <property type="match status" value="1"/>
</dbReference>
<dbReference type="EMBL" id="FQUQ01000003">
    <property type="protein sequence ID" value="SHF71221.1"/>
    <property type="molecule type" value="Genomic_DNA"/>
</dbReference>
<dbReference type="GO" id="GO:0071793">
    <property type="term" value="P:bacillithiol biosynthetic process"/>
    <property type="evidence" value="ECO:0007669"/>
    <property type="project" value="InterPro"/>
</dbReference>
<gene>
    <name evidence="3" type="ORF">SAMN04488522_103408</name>
</gene>
<dbReference type="RefSeq" id="WP_073232208.1">
    <property type="nucleotide sequence ID" value="NZ_FQUQ01000003.1"/>
</dbReference>
<feature type="domain" description="Glycosyl transferase family 1" evidence="1">
    <location>
        <begin position="188"/>
        <end position="348"/>
    </location>
</feature>
<accession>A0A1M5DWK9</accession>
<dbReference type="Pfam" id="PF13439">
    <property type="entry name" value="Glyco_transf_4"/>
    <property type="match status" value="1"/>
</dbReference>
<protein>
    <submittedName>
        <fullName evidence="3">N-acetyl-alpha-D-glucosaminyl L-malate synthase BshA</fullName>
    </submittedName>
</protein>
<name>A0A1M5DWK9_9SPHI</name>
<dbReference type="SUPFAM" id="SSF53756">
    <property type="entry name" value="UDP-Glycosyltransferase/glycogen phosphorylase"/>
    <property type="match status" value="1"/>
</dbReference>
<evidence type="ECO:0000259" key="2">
    <source>
        <dbReference type="Pfam" id="PF13439"/>
    </source>
</evidence>
<dbReference type="InterPro" id="IPR023881">
    <property type="entry name" value="Thiol_BshA"/>
</dbReference>
<evidence type="ECO:0000313" key="4">
    <source>
        <dbReference type="Proteomes" id="UP000184287"/>
    </source>
</evidence>
<dbReference type="InterPro" id="IPR028098">
    <property type="entry name" value="Glyco_trans_4-like_N"/>
</dbReference>
<dbReference type="PANTHER" id="PTHR45947">
    <property type="entry name" value="SULFOQUINOVOSYL TRANSFERASE SQD2"/>
    <property type="match status" value="1"/>
</dbReference>
<dbReference type="InterPro" id="IPR001296">
    <property type="entry name" value="Glyco_trans_1"/>
</dbReference>